<protein>
    <recommendedName>
        <fullName evidence="2">Helitron helicase-like domain-containing protein</fullName>
    </recommendedName>
</protein>
<dbReference type="InterPro" id="IPR043136">
    <property type="entry name" value="B30.2/SPRY_sf"/>
</dbReference>
<feature type="compositionally biased region" description="Polar residues" evidence="1">
    <location>
        <begin position="57"/>
        <end position="68"/>
    </location>
</feature>
<dbReference type="InterPro" id="IPR025476">
    <property type="entry name" value="Helitron_helicase-like"/>
</dbReference>
<evidence type="ECO:0000256" key="1">
    <source>
        <dbReference type="SAM" id="MobiDB-lite"/>
    </source>
</evidence>
<evidence type="ECO:0000313" key="4">
    <source>
        <dbReference type="Proteomes" id="UP001620626"/>
    </source>
</evidence>
<dbReference type="PANTHER" id="PTHR45786">
    <property type="entry name" value="DNA BINDING PROTEIN-LIKE"/>
    <property type="match status" value="1"/>
</dbReference>
<feature type="region of interest" description="Disordered" evidence="1">
    <location>
        <begin position="142"/>
        <end position="196"/>
    </location>
</feature>
<feature type="region of interest" description="Disordered" evidence="1">
    <location>
        <begin position="110"/>
        <end position="129"/>
    </location>
</feature>
<dbReference type="Proteomes" id="UP001620626">
    <property type="component" value="Unassembled WGS sequence"/>
</dbReference>
<sequence>MPKKRSLTGYRDLKLEREAKSRLRKTLTSSEAGASSSSDIDTKQEEPGTAVVHDLEQNNLTSSSSNIDTRQEESEIAVFCNMEHDNLTSAPTTPVTKSQKLDRPFSASMAPLTQARNEQGRNSDSLSSDTMLENEDILTLEKENAQQNDDMGRRKNVGGRPPIKPRGPGQRTNTKYAVHDGTPLFADSPSGRGEGGVNRRRIMLRTKHIQEIESVLYNVLSDYSERPWPKKNQAKRTWTRCRDGCDCLSAAQCQQNAQAYIAASKYDREFTPKKTMPQKMTKITKGCHHKHACASAGAHHRVDYYDSGQFGDANCKHCGAVLLESEANAIRKQGRVSPCCSNGQCHTEQMKAEFDELQNPPQKLKDLVAAPDERIRFEFLDNTMPLNNTFAFASVHSEKAPADQMAGRMDTVKYNGEFSFMLSDLTSPQGRRPTFAQVYTLMPEDALRLRTENITEALAKNLRKEILEKLELLMRENPFGQTFMTAGAKLAEATARNGGTVPHFQVVLLTDRDLKMDALRNRADCTLIERADAPTAKQVAVIWVQEDGLAPEVNGFWLSDKAGKMRELKCGMPQLDPCCFPLLHPRGTAGWRWFMKKEGVQGRSYIDAGNSNETTIVTPIENDNADEQTQTIEELPNQFDQETDHDNEQATLSPEDSILEPIFGVPPKRRELGVRKPGPLENISERQFYRYRLAIRENSRGAFHWLWFSRRLAEFFVIAVLNRIERNEMEHIKAIQQKKNYRQTLARDYIKAIEQGLQQQGRNAKLGSVFFMPHTFAGSRQYYQQKYADLMTVVRHLGNPTWTFGVGLSSTLVQQNEFIGWHSGIGFDSDGDIIGLEQYGGPSVLKTWTYSRGDVIGVGIATDELFFTINGAIIERGICQLPSDIWFPIVSLRGDKTRATVNIGHVFMFDLWKLSV</sequence>
<keyword evidence="4" id="KW-1185">Reference proteome</keyword>
<evidence type="ECO:0000313" key="3">
    <source>
        <dbReference type="EMBL" id="KAL3075374.1"/>
    </source>
</evidence>
<feature type="compositionally biased region" description="Polar residues" evidence="1">
    <location>
        <begin position="114"/>
        <end position="129"/>
    </location>
</feature>
<reference evidence="3 4" key="1">
    <citation type="submission" date="2024-10" db="EMBL/GenBank/DDBJ databases">
        <authorList>
            <person name="Kim D."/>
        </authorList>
    </citation>
    <scope>NUCLEOTIDE SEQUENCE [LARGE SCALE GENOMIC DNA]</scope>
    <source>
        <strain evidence="3">BH-2024</strain>
    </source>
</reference>
<feature type="compositionally biased region" description="Low complexity" evidence="1">
    <location>
        <begin position="158"/>
        <end position="171"/>
    </location>
</feature>
<dbReference type="CDD" id="cd12885">
    <property type="entry name" value="SPRY_RanBP_like"/>
    <property type="match status" value="1"/>
</dbReference>
<proteinExistence type="predicted"/>
<feature type="compositionally biased region" description="Low complexity" evidence="1">
    <location>
        <begin position="29"/>
        <end position="38"/>
    </location>
</feature>
<dbReference type="Pfam" id="PF14214">
    <property type="entry name" value="Helitron_like_N"/>
    <property type="match status" value="1"/>
</dbReference>
<feature type="region of interest" description="Disordered" evidence="1">
    <location>
        <begin position="20"/>
        <end position="72"/>
    </location>
</feature>
<dbReference type="PANTHER" id="PTHR45786:SF74">
    <property type="entry name" value="ATP-DEPENDENT DNA HELICASE"/>
    <property type="match status" value="1"/>
</dbReference>
<dbReference type="AlphaFoldDB" id="A0ABD2I4F9"/>
<accession>A0ABD2I4F9</accession>
<feature type="domain" description="Helitron helicase-like" evidence="2">
    <location>
        <begin position="688"/>
        <end position="802"/>
    </location>
</feature>
<dbReference type="InterPro" id="IPR044736">
    <property type="entry name" value="Gid1/RanBPM/SPLA_SPRY"/>
</dbReference>
<dbReference type="EMBL" id="JBICBT010001278">
    <property type="protein sequence ID" value="KAL3075374.1"/>
    <property type="molecule type" value="Genomic_DNA"/>
</dbReference>
<organism evidence="3 4">
    <name type="scientific">Heterodera trifolii</name>
    <dbReference type="NCBI Taxonomy" id="157864"/>
    <lineage>
        <taxon>Eukaryota</taxon>
        <taxon>Metazoa</taxon>
        <taxon>Ecdysozoa</taxon>
        <taxon>Nematoda</taxon>
        <taxon>Chromadorea</taxon>
        <taxon>Rhabditida</taxon>
        <taxon>Tylenchina</taxon>
        <taxon>Tylenchomorpha</taxon>
        <taxon>Tylenchoidea</taxon>
        <taxon>Heteroderidae</taxon>
        <taxon>Heteroderinae</taxon>
        <taxon>Heterodera</taxon>
    </lineage>
</organism>
<evidence type="ECO:0000259" key="2">
    <source>
        <dbReference type="Pfam" id="PF14214"/>
    </source>
</evidence>
<comment type="caution">
    <text evidence="3">The sequence shown here is derived from an EMBL/GenBank/DDBJ whole genome shotgun (WGS) entry which is preliminary data.</text>
</comment>
<gene>
    <name evidence="3" type="ORF">niasHT_033604</name>
</gene>
<name>A0ABD2I4F9_9BILA</name>
<dbReference type="Gene3D" id="2.60.120.920">
    <property type="match status" value="1"/>
</dbReference>